<reference evidence="7 8" key="1">
    <citation type="journal article" date="2013" name="Plant Cell">
        <title>The transition from a phytopathogenic smut ancestor to an anamorphic biocontrol agent deciphered by comparative whole-genome analysis.</title>
        <authorList>
            <person name="Lefebvre F."/>
            <person name="Joly D.L."/>
            <person name="Labbe C."/>
            <person name="Teichmann B."/>
            <person name="Linning R."/>
            <person name="Belzile F."/>
            <person name="Bakkeren G."/>
            <person name="Belanger R.R."/>
        </authorList>
    </citation>
    <scope>NUCLEOTIDE SEQUENCE [LARGE SCALE GENOMIC DNA]</scope>
    <source>
        <strain evidence="7 8">PF-1</strain>
    </source>
</reference>
<dbReference type="HOGENOM" id="CLU_721840_0_0_1"/>
<accession>A0A061H560</accession>
<dbReference type="GO" id="GO:0003712">
    <property type="term" value="F:transcription coregulator activity"/>
    <property type="evidence" value="ECO:0007669"/>
    <property type="project" value="InterPro"/>
</dbReference>
<dbReference type="Pfam" id="PF06179">
    <property type="entry name" value="Med22"/>
    <property type="match status" value="1"/>
</dbReference>
<dbReference type="EMBL" id="KE361638">
    <property type="protein sequence ID" value="EPQ27574.1"/>
    <property type="molecule type" value="Genomic_DNA"/>
</dbReference>
<dbReference type="GO" id="GO:0016592">
    <property type="term" value="C:mediator complex"/>
    <property type="evidence" value="ECO:0007669"/>
    <property type="project" value="InterPro"/>
</dbReference>
<feature type="compositionally biased region" description="Basic and acidic residues" evidence="6">
    <location>
        <begin position="75"/>
        <end position="101"/>
    </location>
</feature>
<feature type="compositionally biased region" description="Low complexity" evidence="6">
    <location>
        <begin position="366"/>
        <end position="378"/>
    </location>
</feature>
<feature type="region of interest" description="Disordered" evidence="6">
    <location>
        <begin position="335"/>
        <end position="400"/>
    </location>
</feature>
<dbReference type="Proteomes" id="UP000053664">
    <property type="component" value="Unassembled WGS sequence"/>
</dbReference>
<keyword evidence="5" id="KW-0539">Nucleus</keyword>
<protein>
    <submittedName>
        <fullName evidence="7">Uncharacterized protein</fullName>
    </submittedName>
</protein>
<comment type="subcellular location">
    <subcellularLocation>
        <location evidence="1">Nucleus</location>
    </subcellularLocation>
</comment>
<feature type="compositionally biased region" description="Gly residues" evidence="6">
    <location>
        <begin position="64"/>
        <end position="74"/>
    </location>
</feature>
<evidence type="ECO:0000256" key="2">
    <source>
        <dbReference type="ARBA" id="ARBA00005942"/>
    </source>
</evidence>
<feature type="region of interest" description="Disordered" evidence="6">
    <location>
        <begin position="114"/>
        <end position="165"/>
    </location>
</feature>
<dbReference type="OrthoDB" id="2131339at2759"/>
<dbReference type="PANTHER" id="PTHR40630">
    <property type="entry name" value="POSSIBLE DNA-BINDING PROTEIN"/>
    <property type="match status" value="1"/>
</dbReference>
<feature type="region of interest" description="Disordered" evidence="6">
    <location>
        <begin position="56"/>
        <end position="101"/>
    </location>
</feature>
<organism evidence="7 8">
    <name type="scientific">Pseudozyma flocculosa PF-1</name>
    <dbReference type="NCBI Taxonomy" id="1277687"/>
    <lineage>
        <taxon>Eukaryota</taxon>
        <taxon>Fungi</taxon>
        <taxon>Dikarya</taxon>
        <taxon>Basidiomycota</taxon>
        <taxon>Ustilaginomycotina</taxon>
        <taxon>Ustilaginomycetes</taxon>
        <taxon>Ustilaginales</taxon>
        <taxon>Ustilaginaceae</taxon>
        <taxon>Pseudozyma</taxon>
    </lineage>
</organism>
<dbReference type="RefSeq" id="XP_007880431.1">
    <property type="nucleotide sequence ID" value="XM_007882240.1"/>
</dbReference>
<proteinExistence type="inferred from homology"/>
<dbReference type="KEGG" id="pfp:PFL1_04712"/>
<dbReference type="eggNOG" id="ENOG502S40C">
    <property type="taxonomic scope" value="Eukaryota"/>
</dbReference>
<sequence>MQLSSLRAAIYPSLHRQSIAYRHRFVNMVKPDDEVIKEFNELVNMSADELEKWLKSKDSQESGWTGGGGGGGETVGHDSGNKITDILRRNPDKKKDKYTDEDLKHMRKVVSYNKRHLAQEEHLKESKSEEELKKTKSYKSLKNGEPSSPSTSAAAGATTSAAFRSDVAQPTALRTGKIGGGQAAASSAAVGAGDAALGPSGLMASQEYLDKLEEGVNKTIDGDIETLLESFKELISLATIGDKDKVQIEQEAFQADARADAMVRSAQNLSLLSESLKLSLLLSKAPDPALNDEAIELMKSTELEKVKCAQLLERILGLPAGGGATLVDELEDNDGIATSETAPGSGKGEGAAASQGTAQPPTAEQAARSHSPPAAAASTGQVGKDDDDGDALEMEDVSMG</sequence>
<dbReference type="AlphaFoldDB" id="A0A061H560"/>
<evidence type="ECO:0000256" key="3">
    <source>
        <dbReference type="ARBA" id="ARBA00023015"/>
    </source>
</evidence>
<keyword evidence="3" id="KW-0805">Transcription regulation</keyword>
<evidence type="ECO:0000256" key="5">
    <source>
        <dbReference type="ARBA" id="ARBA00023242"/>
    </source>
</evidence>
<evidence type="ECO:0000256" key="1">
    <source>
        <dbReference type="ARBA" id="ARBA00004123"/>
    </source>
</evidence>
<feature type="compositionally biased region" description="Low complexity" evidence="6">
    <location>
        <begin position="138"/>
        <end position="162"/>
    </location>
</feature>
<dbReference type="InterPro" id="IPR021487">
    <property type="entry name" value="DUF3140"/>
</dbReference>
<dbReference type="GeneID" id="19318812"/>
<name>A0A061H560_9BASI</name>
<evidence type="ECO:0000313" key="8">
    <source>
        <dbReference type="Proteomes" id="UP000053664"/>
    </source>
</evidence>
<keyword evidence="4" id="KW-0804">Transcription</keyword>
<evidence type="ECO:0000313" key="7">
    <source>
        <dbReference type="EMBL" id="EPQ27574.1"/>
    </source>
</evidence>
<evidence type="ECO:0000256" key="6">
    <source>
        <dbReference type="SAM" id="MobiDB-lite"/>
    </source>
</evidence>
<feature type="compositionally biased region" description="Acidic residues" evidence="6">
    <location>
        <begin position="385"/>
        <end position="400"/>
    </location>
</feature>
<dbReference type="InterPro" id="IPR009332">
    <property type="entry name" value="Med22"/>
</dbReference>
<comment type="similarity">
    <text evidence="2">Belongs to the Mediator complex subunit 22 family.</text>
</comment>
<gene>
    <name evidence="7" type="ORF">PFL1_04712</name>
</gene>
<dbReference type="Pfam" id="PF11338">
    <property type="entry name" value="DUF3140"/>
    <property type="match status" value="1"/>
</dbReference>
<evidence type="ECO:0000256" key="4">
    <source>
        <dbReference type="ARBA" id="ARBA00023163"/>
    </source>
</evidence>
<feature type="compositionally biased region" description="Basic and acidic residues" evidence="6">
    <location>
        <begin position="117"/>
        <end position="134"/>
    </location>
</feature>
<dbReference type="GO" id="GO:0006357">
    <property type="term" value="P:regulation of transcription by RNA polymerase II"/>
    <property type="evidence" value="ECO:0007669"/>
    <property type="project" value="InterPro"/>
</dbReference>
<dbReference type="PANTHER" id="PTHR40630:SF1">
    <property type="entry name" value="DNA-BINDING PROTEIN"/>
    <property type="match status" value="1"/>
</dbReference>